<accession>A0A0F3GPD8</accession>
<dbReference type="GO" id="GO:0140359">
    <property type="term" value="F:ABC-type transporter activity"/>
    <property type="evidence" value="ECO:0007669"/>
    <property type="project" value="InterPro"/>
</dbReference>
<keyword evidence="1" id="KW-0472">Membrane</keyword>
<feature type="transmembrane region" description="Helical" evidence="1">
    <location>
        <begin position="137"/>
        <end position="162"/>
    </location>
</feature>
<keyword evidence="3" id="KW-1185">Reference proteome</keyword>
<sequence>MRAIAHKEVSDKLKSKWVGVITVGFALFTIIIAYFGTATAGIASFRNMEATIASLTSLVIYFIPLLALTLGGGVIADERDRHTLEFYLASPISVTEFLTGKFIGLAIALTLPAVLGFGLCGVFLIAKMGIGSLGSYLVFMLNSVILGLVFLSISFLVSVVFYERSKVIAFTIFLWLFFTILYDMGLIGVLIVTKGVLSPKIFSALLMLNPVDVYRILNFVTIGKYMIFLGMSSVDLPKFINAPVLWVICILWVCIPLLLSYRFFKKRYLE</sequence>
<protein>
    <submittedName>
        <fullName evidence="2">Multi-copper enzyme maturation ABC transporter permease</fullName>
    </submittedName>
</protein>
<dbReference type="PANTHER" id="PTHR43471">
    <property type="entry name" value="ABC TRANSPORTER PERMEASE"/>
    <property type="match status" value="1"/>
</dbReference>
<evidence type="ECO:0000256" key="1">
    <source>
        <dbReference type="SAM" id="Phobius"/>
    </source>
</evidence>
<dbReference type="PATRIC" id="fig|29290.4.peg.5444"/>
<feature type="transmembrane region" description="Helical" evidence="1">
    <location>
        <begin position="168"/>
        <end position="192"/>
    </location>
</feature>
<feature type="transmembrane region" description="Helical" evidence="1">
    <location>
        <begin position="244"/>
        <end position="264"/>
    </location>
</feature>
<name>A0A0F3GPD8_9BACT</name>
<dbReference type="GO" id="GO:0005886">
    <property type="term" value="C:plasma membrane"/>
    <property type="evidence" value="ECO:0007669"/>
    <property type="project" value="UniProtKB-SubCell"/>
</dbReference>
<feature type="transmembrane region" description="Helical" evidence="1">
    <location>
        <begin position="102"/>
        <end position="125"/>
    </location>
</feature>
<reference evidence="2 3" key="1">
    <citation type="submission" date="2015-02" db="EMBL/GenBank/DDBJ databases">
        <title>Single-cell genomics of uncultivated deep-branching MTB reveals a conserved set of magnetosome genes.</title>
        <authorList>
            <person name="Kolinko S."/>
            <person name="Richter M."/>
            <person name="Glockner F.O."/>
            <person name="Brachmann A."/>
            <person name="Schuler D."/>
        </authorList>
    </citation>
    <scope>NUCLEOTIDE SEQUENCE [LARGE SCALE GENOMIC DNA]</scope>
    <source>
        <strain evidence="2">TM-1</strain>
    </source>
</reference>
<evidence type="ECO:0000313" key="2">
    <source>
        <dbReference type="EMBL" id="KJU83692.1"/>
    </source>
</evidence>
<evidence type="ECO:0000313" key="3">
    <source>
        <dbReference type="Proteomes" id="UP000033423"/>
    </source>
</evidence>
<dbReference type="AlphaFoldDB" id="A0A0F3GPD8"/>
<gene>
    <name evidence="2" type="ORF">MBAV_004115</name>
</gene>
<feature type="transmembrane region" description="Helical" evidence="1">
    <location>
        <begin position="17"/>
        <end position="43"/>
    </location>
</feature>
<keyword evidence="1" id="KW-1133">Transmembrane helix</keyword>
<dbReference type="EMBL" id="LACI01001774">
    <property type="protein sequence ID" value="KJU83692.1"/>
    <property type="molecule type" value="Genomic_DNA"/>
</dbReference>
<dbReference type="Pfam" id="PF12679">
    <property type="entry name" value="ABC2_membrane_2"/>
    <property type="match status" value="1"/>
</dbReference>
<organism evidence="2 3">
    <name type="scientific">Candidatus Magnetobacterium bavaricum</name>
    <dbReference type="NCBI Taxonomy" id="29290"/>
    <lineage>
        <taxon>Bacteria</taxon>
        <taxon>Pseudomonadati</taxon>
        <taxon>Nitrospirota</taxon>
        <taxon>Thermodesulfovibrionia</taxon>
        <taxon>Thermodesulfovibrionales</taxon>
        <taxon>Candidatus Magnetobacteriaceae</taxon>
        <taxon>Candidatus Magnetobacterium</taxon>
    </lineage>
</organism>
<proteinExistence type="predicted"/>
<comment type="caution">
    <text evidence="2">The sequence shown here is derived from an EMBL/GenBank/DDBJ whole genome shotgun (WGS) entry which is preliminary data.</text>
</comment>
<feature type="transmembrane region" description="Helical" evidence="1">
    <location>
        <begin position="213"/>
        <end position="232"/>
    </location>
</feature>
<keyword evidence="1" id="KW-0812">Transmembrane</keyword>
<dbReference type="Proteomes" id="UP000033423">
    <property type="component" value="Unassembled WGS sequence"/>
</dbReference>
<feature type="transmembrane region" description="Helical" evidence="1">
    <location>
        <begin position="55"/>
        <end position="76"/>
    </location>
</feature>
<dbReference type="PANTHER" id="PTHR43471:SF1">
    <property type="entry name" value="ABC TRANSPORTER PERMEASE PROTEIN NOSY-RELATED"/>
    <property type="match status" value="1"/>
</dbReference>